<reference evidence="1 2" key="1">
    <citation type="submission" date="2022-12" db="EMBL/GenBank/DDBJ databases">
        <title>Chromosome-level genome of Tegillarca granosa.</title>
        <authorList>
            <person name="Kim J."/>
        </authorList>
    </citation>
    <scope>NUCLEOTIDE SEQUENCE [LARGE SCALE GENOMIC DNA]</scope>
    <source>
        <strain evidence="1">Teg-2019</strain>
        <tissue evidence="1">Adductor muscle</tissue>
    </source>
</reference>
<comment type="caution">
    <text evidence="1">The sequence shown here is derived from an EMBL/GenBank/DDBJ whole genome shotgun (WGS) entry which is preliminary data.</text>
</comment>
<sequence>MTSLHLFMNYYPSYMRSIFTAYSSEARCPRASCHDSRGNLPARLRNRFSVSGTSISQKTLVQANFCELITLGQNCGRFCLRSVRVVITVIAVL</sequence>
<gene>
    <name evidence="1" type="ORF">KUTeg_021783</name>
</gene>
<evidence type="ECO:0000313" key="2">
    <source>
        <dbReference type="Proteomes" id="UP001217089"/>
    </source>
</evidence>
<evidence type="ECO:0000313" key="1">
    <source>
        <dbReference type="EMBL" id="KAJ8300264.1"/>
    </source>
</evidence>
<keyword evidence="2" id="KW-1185">Reference proteome</keyword>
<proteinExistence type="predicted"/>
<dbReference type="EMBL" id="JARBDR010000919">
    <property type="protein sequence ID" value="KAJ8300264.1"/>
    <property type="molecule type" value="Genomic_DNA"/>
</dbReference>
<organism evidence="1 2">
    <name type="scientific">Tegillarca granosa</name>
    <name type="common">Malaysian cockle</name>
    <name type="synonym">Anadara granosa</name>
    <dbReference type="NCBI Taxonomy" id="220873"/>
    <lineage>
        <taxon>Eukaryota</taxon>
        <taxon>Metazoa</taxon>
        <taxon>Spiralia</taxon>
        <taxon>Lophotrochozoa</taxon>
        <taxon>Mollusca</taxon>
        <taxon>Bivalvia</taxon>
        <taxon>Autobranchia</taxon>
        <taxon>Pteriomorphia</taxon>
        <taxon>Arcoida</taxon>
        <taxon>Arcoidea</taxon>
        <taxon>Arcidae</taxon>
        <taxon>Tegillarca</taxon>
    </lineage>
</organism>
<protein>
    <submittedName>
        <fullName evidence="1">Uncharacterized protein</fullName>
    </submittedName>
</protein>
<name>A0ABQ9E4L1_TEGGR</name>
<dbReference type="Proteomes" id="UP001217089">
    <property type="component" value="Unassembled WGS sequence"/>
</dbReference>
<accession>A0ABQ9E4L1</accession>